<dbReference type="GO" id="GO:0009116">
    <property type="term" value="P:nucleoside metabolic process"/>
    <property type="evidence" value="ECO:0007669"/>
    <property type="project" value="InterPro"/>
</dbReference>
<reference evidence="5" key="1">
    <citation type="submission" date="2020-10" db="EMBL/GenBank/DDBJ databases">
        <authorList>
            <person name="Gilroy R."/>
        </authorList>
    </citation>
    <scope>NUCLEOTIDE SEQUENCE</scope>
    <source>
        <strain evidence="5">CHK195-11698</strain>
    </source>
</reference>
<sequence>MWFYREDRTRPVFTSADQVQSELDETGPLSLPETAILLYMNGEEFIHEHYVTETITSHFPRFLRPCPITRIRGKTDICFLDGGRGAPMAADTLETLHALGVKNAISVGMIGAFVKQMQIGDIVIPDRAYVEEGTSLHYYESIAYSQPDPVLFEKLVKQMPAAHIASIVSTDAVYRQTFYKEALWRAQGCVGVDMETSALLSVGQYCKMHVASVLMVSDKHPLSETEAPWEWHMTPELRQKMLSYVIDFALSLSR</sequence>
<comment type="caution">
    <text evidence="5">The sequence shown here is derived from an EMBL/GenBank/DDBJ whole genome shotgun (WGS) entry which is preliminary data.</text>
</comment>
<gene>
    <name evidence="5" type="ORF">IAD15_02180</name>
</gene>
<dbReference type="InterPro" id="IPR000845">
    <property type="entry name" value="Nucleoside_phosphorylase_d"/>
</dbReference>
<evidence type="ECO:0000259" key="4">
    <source>
        <dbReference type="Pfam" id="PF01048"/>
    </source>
</evidence>
<evidence type="ECO:0000256" key="1">
    <source>
        <dbReference type="ARBA" id="ARBA00011888"/>
    </source>
</evidence>
<dbReference type="Gene3D" id="3.40.50.1580">
    <property type="entry name" value="Nucleoside phosphorylase domain"/>
    <property type="match status" value="1"/>
</dbReference>
<dbReference type="EMBL" id="DVMJ01000014">
    <property type="protein sequence ID" value="HIU12867.1"/>
    <property type="molecule type" value="Genomic_DNA"/>
</dbReference>
<organism evidence="5 6">
    <name type="scientific">Candidatus Fimiplasma intestinipullorum</name>
    <dbReference type="NCBI Taxonomy" id="2840825"/>
    <lineage>
        <taxon>Bacteria</taxon>
        <taxon>Bacillati</taxon>
        <taxon>Bacillota</taxon>
        <taxon>Clostridia</taxon>
        <taxon>Eubacteriales</taxon>
        <taxon>Candidatus Fimiplasma</taxon>
    </lineage>
</organism>
<dbReference type="CDD" id="cd09007">
    <property type="entry name" value="NP-I_spr0068"/>
    <property type="match status" value="1"/>
</dbReference>
<comment type="catalytic activity">
    <reaction evidence="3">
        <text>uridine + phosphate = alpha-D-ribose 1-phosphate + uracil</text>
        <dbReference type="Rhea" id="RHEA:24388"/>
        <dbReference type="ChEBI" id="CHEBI:16704"/>
        <dbReference type="ChEBI" id="CHEBI:17568"/>
        <dbReference type="ChEBI" id="CHEBI:43474"/>
        <dbReference type="ChEBI" id="CHEBI:57720"/>
        <dbReference type="EC" id="2.4.2.3"/>
    </reaction>
</comment>
<dbReference type="EC" id="2.4.2.3" evidence="1"/>
<evidence type="ECO:0000313" key="5">
    <source>
        <dbReference type="EMBL" id="HIU12867.1"/>
    </source>
</evidence>
<evidence type="ECO:0000256" key="2">
    <source>
        <dbReference type="ARBA" id="ARBA00021980"/>
    </source>
</evidence>
<dbReference type="InterPro" id="IPR035994">
    <property type="entry name" value="Nucleoside_phosphorylase_sf"/>
</dbReference>
<proteinExistence type="predicted"/>
<evidence type="ECO:0000313" key="6">
    <source>
        <dbReference type="Proteomes" id="UP000824175"/>
    </source>
</evidence>
<dbReference type="PANTHER" id="PTHR43691:SF11">
    <property type="entry name" value="FI09636P-RELATED"/>
    <property type="match status" value="1"/>
</dbReference>
<dbReference type="SUPFAM" id="SSF53167">
    <property type="entry name" value="Purine and uridine phosphorylases"/>
    <property type="match status" value="1"/>
</dbReference>
<feature type="domain" description="Nucleoside phosphorylase" evidence="4">
    <location>
        <begin position="74"/>
        <end position="221"/>
    </location>
</feature>
<dbReference type="GO" id="GO:0004850">
    <property type="term" value="F:uridine phosphorylase activity"/>
    <property type="evidence" value="ECO:0007669"/>
    <property type="project" value="UniProtKB-EC"/>
</dbReference>
<reference evidence="5" key="2">
    <citation type="journal article" date="2021" name="PeerJ">
        <title>Extensive microbial diversity within the chicken gut microbiome revealed by metagenomics and culture.</title>
        <authorList>
            <person name="Gilroy R."/>
            <person name="Ravi A."/>
            <person name="Getino M."/>
            <person name="Pursley I."/>
            <person name="Horton D.L."/>
            <person name="Alikhan N.F."/>
            <person name="Baker D."/>
            <person name="Gharbi K."/>
            <person name="Hall N."/>
            <person name="Watson M."/>
            <person name="Adriaenssens E.M."/>
            <person name="Foster-Nyarko E."/>
            <person name="Jarju S."/>
            <person name="Secka A."/>
            <person name="Antonio M."/>
            <person name="Oren A."/>
            <person name="Chaudhuri R.R."/>
            <person name="La Ragione R."/>
            <person name="Hildebrand F."/>
            <person name="Pallen M.J."/>
        </authorList>
    </citation>
    <scope>NUCLEOTIDE SEQUENCE</scope>
    <source>
        <strain evidence="5">CHK195-11698</strain>
    </source>
</reference>
<dbReference type="AlphaFoldDB" id="A0A9D1L0G5"/>
<name>A0A9D1L0G5_9FIRM</name>
<dbReference type="GO" id="GO:0005829">
    <property type="term" value="C:cytosol"/>
    <property type="evidence" value="ECO:0007669"/>
    <property type="project" value="TreeGrafter"/>
</dbReference>
<protein>
    <recommendedName>
        <fullName evidence="2">Uridine phosphorylase</fullName>
        <ecNumber evidence="1">2.4.2.3</ecNumber>
    </recommendedName>
</protein>
<dbReference type="Proteomes" id="UP000824175">
    <property type="component" value="Unassembled WGS sequence"/>
</dbReference>
<evidence type="ECO:0000256" key="3">
    <source>
        <dbReference type="ARBA" id="ARBA00048447"/>
    </source>
</evidence>
<accession>A0A9D1L0G5</accession>
<dbReference type="Pfam" id="PF01048">
    <property type="entry name" value="PNP_UDP_1"/>
    <property type="match status" value="1"/>
</dbReference>
<dbReference type="PANTHER" id="PTHR43691">
    <property type="entry name" value="URIDINE PHOSPHORYLASE"/>
    <property type="match status" value="1"/>
</dbReference>